<dbReference type="GO" id="GO:2000143">
    <property type="term" value="P:negative regulation of DNA-templated transcription initiation"/>
    <property type="evidence" value="ECO:0007669"/>
    <property type="project" value="TreeGrafter"/>
</dbReference>
<dbReference type="CDD" id="cd16320">
    <property type="entry name" value="MraZ_N"/>
    <property type="match status" value="1"/>
</dbReference>
<comment type="similarity">
    <text evidence="7">Belongs to the MraZ family.</text>
</comment>
<dbReference type="InterPro" id="IPR038619">
    <property type="entry name" value="MraZ_sf"/>
</dbReference>
<dbReference type="InterPro" id="IPR035644">
    <property type="entry name" value="MraZ_C"/>
</dbReference>
<evidence type="ECO:0000256" key="3">
    <source>
        <dbReference type="ARBA" id="ARBA00022737"/>
    </source>
</evidence>
<protein>
    <recommendedName>
        <fullName evidence="1 7">Transcriptional regulator MraZ</fullName>
    </recommendedName>
</protein>
<feature type="domain" description="SpoVT-AbrB" evidence="8">
    <location>
        <begin position="8"/>
        <end position="54"/>
    </location>
</feature>
<dbReference type="HAMAP" id="MF_01008">
    <property type="entry name" value="MraZ"/>
    <property type="match status" value="1"/>
</dbReference>
<dbReference type="GO" id="GO:0005737">
    <property type="term" value="C:cytoplasm"/>
    <property type="evidence" value="ECO:0007669"/>
    <property type="project" value="UniProtKB-UniRule"/>
</dbReference>
<reference evidence="9 10" key="1">
    <citation type="submission" date="2019-03" db="EMBL/GenBank/DDBJ databases">
        <title>Genomic Encyclopedia of Type Strains, Phase IV (KMG-IV): sequencing the most valuable type-strain genomes for metagenomic binning, comparative biology and taxonomic classification.</title>
        <authorList>
            <person name="Goeker M."/>
        </authorList>
    </citation>
    <scope>NUCLEOTIDE SEQUENCE [LARGE SCALE GENOMIC DNA]</scope>
    <source>
        <strain evidence="9 10">DSM 24984</strain>
    </source>
</reference>
<dbReference type="PANTHER" id="PTHR34701">
    <property type="entry name" value="TRANSCRIPTIONAL REGULATOR MRAZ"/>
    <property type="match status" value="1"/>
</dbReference>
<evidence type="ECO:0000256" key="5">
    <source>
        <dbReference type="ARBA" id="ARBA00023125"/>
    </source>
</evidence>
<dbReference type="Proteomes" id="UP000294614">
    <property type="component" value="Unassembled WGS sequence"/>
</dbReference>
<name>A0A4V2PRB5_9BACT</name>
<dbReference type="Gene3D" id="3.40.1550.20">
    <property type="entry name" value="Transcriptional regulator MraZ domain"/>
    <property type="match status" value="1"/>
</dbReference>
<gene>
    <name evidence="7" type="primary">mraZ</name>
    <name evidence="9" type="ORF">C8D98_2726</name>
</gene>
<evidence type="ECO:0000256" key="1">
    <source>
        <dbReference type="ARBA" id="ARBA00013860"/>
    </source>
</evidence>
<evidence type="ECO:0000313" key="9">
    <source>
        <dbReference type="EMBL" id="TCK58211.1"/>
    </source>
</evidence>
<keyword evidence="6 7" id="KW-0804">Transcription</keyword>
<keyword evidence="2 7" id="KW-0963">Cytoplasm</keyword>
<dbReference type="PANTHER" id="PTHR34701:SF1">
    <property type="entry name" value="TRANSCRIPTIONAL REGULATOR MRAZ"/>
    <property type="match status" value="1"/>
</dbReference>
<feature type="domain" description="SpoVT-AbrB" evidence="8">
    <location>
        <begin position="83"/>
        <end position="126"/>
    </location>
</feature>
<dbReference type="PROSITE" id="PS51740">
    <property type="entry name" value="SPOVT_ABRB"/>
    <property type="match status" value="2"/>
</dbReference>
<dbReference type="CDD" id="cd16321">
    <property type="entry name" value="MraZ_C"/>
    <property type="match status" value="1"/>
</dbReference>
<dbReference type="InterPro" id="IPR020603">
    <property type="entry name" value="MraZ_dom"/>
</dbReference>
<comment type="subcellular location">
    <subcellularLocation>
        <location evidence="7">Cytoplasm</location>
        <location evidence="7">Nucleoid</location>
    </subcellularLocation>
</comment>
<dbReference type="GO" id="GO:0009295">
    <property type="term" value="C:nucleoid"/>
    <property type="evidence" value="ECO:0007669"/>
    <property type="project" value="UniProtKB-SubCell"/>
</dbReference>
<dbReference type="SUPFAM" id="SSF89447">
    <property type="entry name" value="AbrB/MazE/MraZ-like"/>
    <property type="match status" value="1"/>
</dbReference>
<organism evidence="9 10">
    <name type="scientific">Seleniivibrio woodruffii</name>
    <dbReference type="NCBI Taxonomy" id="1078050"/>
    <lineage>
        <taxon>Bacteria</taxon>
        <taxon>Pseudomonadati</taxon>
        <taxon>Deferribacterota</taxon>
        <taxon>Deferribacteres</taxon>
        <taxon>Deferribacterales</taxon>
        <taxon>Geovibrionaceae</taxon>
        <taxon>Seleniivibrio</taxon>
    </lineage>
</organism>
<dbReference type="InterPro" id="IPR035642">
    <property type="entry name" value="MraZ_N"/>
</dbReference>
<dbReference type="Pfam" id="PF02381">
    <property type="entry name" value="MraZ"/>
    <property type="match status" value="2"/>
</dbReference>
<dbReference type="EMBL" id="SMGG01000008">
    <property type="protein sequence ID" value="TCK58211.1"/>
    <property type="molecule type" value="Genomic_DNA"/>
</dbReference>
<dbReference type="RefSeq" id="WP_132874690.1">
    <property type="nucleotide sequence ID" value="NZ_JAJUHT010000009.1"/>
</dbReference>
<dbReference type="InterPro" id="IPR003444">
    <property type="entry name" value="MraZ"/>
</dbReference>
<dbReference type="OrthoDB" id="9807753at2"/>
<evidence type="ECO:0000256" key="7">
    <source>
        <dbReference type="HAMAP-Rule" id="MF_01008"/>
    </source>
</evidence>
<dbReference type="InterPro" id="IPR007159">
    <property type="entry name" value="SpoVT-AbrB_dom"/>
</dbReference>
<comment type="caution">
    <text evidence="9">The sequence shown here is derived from an EMBL/GenBank/DDBJ whole genome shotgun (WGS) entry which is preliminary data.</text>
</comment>
<accession>A0A4V2PRB5</accession>
<evidence type="ECO:0000259" key="8">
    <source>
        <dbReference type="PROSITE" id="PS51740"/>
    </source>
</evidence>
<dbReference type="GO" id="GO:0003700">
    <property type="term" value="F:DNA-binding transcription factor activity"/>
    <property type="evidence" value="ECO:0007669"/>
    <property type="project" value="UniProtKB-UniRule"/>
</dbReference>
<evidence type="ECO:0000256" key="6">
    <source>
        <dbReference type="ARBA" id="ARBA00023163"/>
    </source>
</evidence>
<keyword evidence="4 7" id="KW-0805">Transcription regulation</keyword>
<evidence type="ECO:0000313" key="10">
    <source>
        <dbReference type="Proteomes" id="UP000294614"/>
    </source>
</evidence>
<dbReference type="AlphaFoldDB" id="A0A4V2PRB5"/>
<dbReference type="InterPro" id="IPR037914">
    <property type="entry name" value="SpoVT-AbrB_sf"/>
</dbReference>
<evidence type="ECO:0000256" key="4">
    <source>
        <dbReference type="ARBA" id="ARBA00023015"/>
    </source>
</evidence>
<comment type="subunit">
    <text evidence="7">Forms oligomers.</text>
</comment>
<dbReference type="GO" id="GO:0000976">
    <property type="term" value="F:transcription cis-regulatory region binding"/>
    <property type="evidence" value="ECO:0007669"/>
    <property type="project" value="TreeGrafter"/>
</dbReference>
<sequence length="148" mass="17213">MAGSFRGQYQHKISDTGRISVPSKFREILKVKYGSDELTLLSMGDHLRLYPSAEWDREEARLESESTDNDEFQEFLRYLYSDMDEVAIDGNGRIQITADVRQRNGIQGDCIVNGFRNHFEIWPAVVWGEKASEERKDELFKKFASKIR</sequence>
<evidence type="ECO:0000256" key="2">
    <source>
        <dbReference type="ARBA" id="ARBA00022490"/>
    </source>
</evidence>
<keyword evidence="3" id="KW-0677">Repeat</keyword>
<proteinExistence type="inferred from homology"/>
<keyword evidence="10" id="KW-1185">Reference proteome</keyword>
<keyword evidence="5 7" id="KW-0238">DNA-binding</keyword>